<feature type="transmembrane region" description="Helical" evidence="1">
    <location>
        <begin position="12"/>
        <end position="32"/>
    </location>
</feature>
<evidence type="ECO:0000313" key="2">
    <source>
        <dbReference type="EMBL" id="TRU17195.1"/>
    </source>
</evidence>
<dbReference type="PANTHER" id="PTHR33802:SF1">
    <property type="entry name" value="XK-RELATED PROTEIN"/>
    <property type="match status" value="1"/>
</dbReference>
<sequence length="255" mass="28947">MNFDRDRLRQELNLFAILGAFITNIFANIFPLKGENIGAISNTVFQDVLIVPANYAFAIWGLIYLGLISLGIYQALAFNKTEPRLRRLGYELAIASACQIFWVILFQLRFFTLSLLAMLGILIPLIRLYLRLEINRLIVNRKQGLLVNAPISIYFAWISVATIVNVASVLDWIDWQRWGLTDQIWTVIILLIGAIIAILVGLKRKDRAFIGVFIWAFLAIAVKQISLPLIAITAIILAIILTFLVFRGNFRPLSR</sequence>
<accession>A0A552D4U8</accession>
<dbReference type="EMBL" id="SFBK01000295">
    <property type="protein sequence ID" value="TRU17195.1"/>
    <property type="molecule type" value="Genomic_DNA"/>
</dbReference>
<evidence type="ECO:0000313" key="3">
    <source>
        <dbReference type="Proteomes" id="UP000320551"/>
    </source>
</evidence>
<feature type="transmembrane region" description="Helical" evidence="1">
    <location>
        <begin position="111"/>
        <end position="130"/>
    </location>
</feature>
<keyword evidence="1" id="KW-0812">Transmembrane</keyword>
<organism evidence="2 3">
    <name type="scientific">Microcystis aeruginosa Ma_QC_B_20070730_S2</name>
    <dbReference type="NCBI Taxonomy" id="2486256"/>
    <lineage>
        <taxon>Bacteria</taxon>
        <taxon>Bacillati</taxon>
        <taxon>Cyanobacteriota</taxon>
        <taxon>Cyanophyceae</taxon>
        <taxon>Oscillatoriophycideae</taxon>
        <taxon>Chroococcales</taxon>
        <taxon>Microcystaceae</taxon>
        <taxon>Microcystis</taxon>
    </lineage>
</organism>
<dbReference type="PANTHER" id="PTHR33802">
    <property type="entry name" value="SI:CH211-161H7.5-RELATED"/>
    <property type="match status" value="1"/>
</dbReference>
<name>A0A552D4U8_MICAE</name>
<dbReference type="Proteomes" id="UP000320551">
    <property type="component" value="Unassembled WGS sequence"/>
</dbReference>
<evidence type="ECO:0000256" key="1">
    <source>
        <dbReference type="SAM" id="Phobius"/>
    </source>
</evidence>
<feature type="transmembrane region" description="Helical" evidence="1">
    <location>
        <begin position="88"/>
        <end position="105"/>
    </location>
</feature>
<feature type="transmembrane region" description="Helical" evidence="1">
    <location>
        <begin position="184"/>
        <end position="202"/>
    </location>
</feature>
<feature type="transmembrane region" description="Helical" evidence="1">
    <location>
        <begin position="52"/>
        <end position="76"/>
    </location>
</feature>
<comment type="caution">
    <text evidence="2">The sequence shown here is derived from an EMBL/GenBank/DDBJ whole genome shotgun (WGS) entry which is preliminary data.</text>
</comment>
<feature type="transmembrane region" description="Helical" evidence="1">
    <location>
        <begin position="209"/>
        <end position="225"/>
    </location>
</feature>
<feature type="transmembrane region" description="Helical" evidence="1">
    <location>
        <begin position="231"/>
        <end position="250"/>
    </location>
</feature>
<proteinExistence type="predicted"/>
<keyword evidence="1" id="KW-0472">Membrane</keyword>
<reference evidence="2 3" key="1">
    <citation type="submission" date="2019-01" db="EMBL/GenBank/DDBJ databases">
        <title>Coherence of Microcystis species and biogeography revealed through population genomics.</title>
        <authorList>
            <person name="Perez-Carrascal O.M."/>
            <person name="Terrat Y."/>
            <person name="Giani A."/>
            <person name="Fortin N."/>
            <person name="Tromas N."/>
            <person name="Shapiro B.J."/>
        </authorList>
    </citation>
    <scope>NUCLEOTIDE SEQUENCE [LARGE SCALE GENOMIC DNA]</scope>
    <source>
        <strain evidence="2">Ma_QC_B_20070730_S2</strain>
    </source>
</reference>
<gene>
    <name evidence="2" type="ORF">EWV80_22575</name>
</gene>
<keyword evidence="1" id="KW-1133">Transmembrane helix</keyword>
<feature type="transmembrane region" description="Helical" evidence="1">
    <location>
        <begin position="151"/>
        <end position="172"/>
    </location>
</feature>
<protein>
    <submittedName>
        <fullName evidence="2">Tryptophan-rich sensory protein</fullName>
    </submittedName>
</protein>
<dbReference type="AlphaFoldDB" id="A0A552D4U8"/>